<accession>A0ABR3W3V4</accession>
<protein>
    <submittedName>
        <fullName evidence="2">Uncharacterized protein</fullName>
    </submittedName>
</protein>
<feature type="compositionally biased region" description="Basic and acidic residues" evidence="1">
    <location>
        <begin position="76"/>
        <end position="87"/>
    </location>
</feature>
<evidence type="ECO:0000313" key="2">
    <source>
        <dbReference type="EMBL" id="KAL1852477.1"/>
    </source>
</evidence>
<evidence type="ECO:0000256" key="1">
    <source>
        <dbReference type="SAM" id="MobiDB-lite"/>
    </source>
</evidence>
<proteinExistence type="predicted"/>
<sequence>MSVPVPVEASSFRTNSKEISLRGSLSPPSSTYQRVSLREAPTKQERDRKEVPSKNPQVPATHSSSKQQDITAQSEEAEKTREPKEVSQVEGTEEGPGLQRQYTLKTSPLHQNPFKDPGDEEVSPASPASLVFTIMNADNPQTRIIVNRESVWQGEDREESSIPLPRAKRIAEQQED</sequence>
<feature type="compositionally biased region" description="Basic and acidic residues" evidence="1">
    <location>
        <begin position="36"/>
        <end position="52"/>
    </location>
</feature>
<feature type="compositionally biased region" description="Polar residues" evidence="1">
    <location>
        <begin position="100"/>
        <end position="110"/>
    </location>
</feature>
<comment type="caution">
    <text evidence="2">The sequence shown here is derived from an EMBL/GenBank/DDBJ whole genome shotgun (WGS) entry which is preliminary data.</text>
</comment>
<organism evidence="2 3">
    <name type="scientific">Diaporthe australafricana</name>
    <dbReference type="NCBI Taxonomy" id="127596"/>
    <lineage>
        <taxon>Eukaryota</taxon>
        <taxon>Fungi</taxon>
        <taxon>Dikarya</taxon>
        <taxon>Ascomycota</taxon>
        <taxon>Pezizomycotina</taxon>
        <taxon>Sordariomycetes</taxon>
        <taxon>Sordariomycetidae</taxon>
        <taxon>Diaporthales</taxon>
        <taxon>Diaporthaceae</taxon>
        <taxon>Diaporthe</taxon>
    </lineage>
</organism>
<feature type="region of interest" description="Disordered" evidence="1">
    <location>
        <begin position="151"/>
        <end position="176"/>
    </location>
</feature>
<feature type="region of interest" description="Disordered" evidence="1">
    <location>
        <begin position="1"/>
        <end position="127"/>
    </location>
</feature>
<feature type="compositionally biased region" description="Polar residues" evidence="1">
    <location>
        <begin position="54"/>
        <end position="74"/>
    </location>
</feature>
<gene>
    <name evidence="2" type="ORF">Daus18300_012158</name>
</gene>
<dbReference type="EMBL" id="JAWRVE010000159">
    <property type="protein sequence ID" value="KAL1852477.1"/>
    <property type="molecule type" value="Genomic_DNA"/>
</dbReference>
<keyword evidence="3" id="KW-1185">Reference proteome</keyword>
<dbReference type="Proteomes" id="UP001583177">
    <property type="component" value="Unassembled WGS sequence"/>
</dbReference>
<name>A0ABR3W3V4_9PEZI</name>
<evidence type="ECO:0000313" key="3">
    <source>
        <dbReference type="Proteomes" id="UP001583177"/>
    </source>
</evidence>
<reference evidence="2 3" key="1">
    <citation type="journal article" date="2024" name="IMA Fungus">
        <title>IMA Genome - F19 : A genome assembly and annotation guide to empower mycologists, including annotated draft genome sequences of Ceratocystis pirilliformis, Diaporthe australafricana, Fusarium ophioides, Paecilomyces lecythidis, and Sporothrix stenoceras.</title>
        <authorList>
            <person name="Aylward J."/>
            <person name="Wilson A.M."/>
            <person name="Visagie C.M."/>
            <person name="Spraker J."/>
            <person name="Barnes I."/>
            <person name="Buitendag C."/>
            <person name="Ceriani C."/>
            <person name="Del Mar Angel L."/>
            <person name="du Plessis D."/>
            <person name="Fuchs T."/>
            <person name="Gasser K."/>
            <person name="Kramer D."/>
            <person name="Li W."/>
            <person name="Munsamy K."/>
            <person name="Piso A."/>
            <person name="Price J.L."/>
            <person name="Sonnekus B."/>
            <person name="Thomas C."/>
            <person name="van der Nest A."/>
            <person name="van Dijk A."/>
            <person name="van Heerden A."/>
            <person name="van Vuuren N."/>
            <person name="Yilmaz N."/>
            <person name="Duong T.A."/>
            <person name="van der Merwe N.A."/>
            <person name="Wingfield M.J."/>
            <person name="Wingfield B.D."/>
        </authorList>
    </citation>
    <scope>NUCLEOTIDE SEQUENCE [LARGE SCALE GENOMIC DNA]</scope>
    <source>
        <strain evidence="2 3">CMW 18300</strain>
    </source>
</reference>